<keyword evidence="4" id="KW-1185">Reference proteome</keyword>
<proteinExistence type="predicted"/>
<gene>
    <name evidence="3" type="ORF">SAMN02982989_3439</name>
</gene>
<keyword evidence="2" id="KW-1133">Transmembrane helix</keyword>
<evidence type="ECO:0000256" key="2">
    <source>
        <dbReference type="SAM" id="Phobius"/>
    </source>
</evidence>
<feature type="transmembrane region" description="Helical" evidence="2">
    <location>
        <begin position="12"/>
        <end position="29"/>
    </location>
</feature>
<dbReference type="AlphaFoldDB" id="A0A1X7GA38"/>
<evidence type="ECO:0000256" key="1">
    <source>
        <dbReference type="SAM" id="Coils"/>
    </source>
</evidence>
<evidence type="ECO:0000313" key="4">
    <source>
        <dbReference type="Proteomes" id="UP000192903"/>
    </source>
</evidence>
<reference evidence="4" key="1">
    <citation type="submission" date="2017-04" db="EMBL/GenBank/DDBJ databases">
        <authorList>
            <person name="Varghese N."/>
            <person name="Submissions S."/>
        </authorList>
    </citation>
    <scope>NUCLEOTIDE SEQUENCE [LARGE SCALE GENOMIC DNA]</scope>
    <source>
        <strain evidence="4">B4P</strain>
    </source>
</reference>
<dbReference type="EMBL" id="FXAF01000011">
    <property type="protein sequence ID" value="SMF66122.1"/>
    <property type="molecule type" value="Genomic_DNA"/>
</dbReference>
<keyword evidence="2" id="KW-0472">Membrane</keyword>
<accession>A0A1X7GA38</accession>
<keyword evidence="2" id="KW-0812">Transmembrane</keyword>
<keyword evidence="1" id="KW-0175">Coiled coil</keyword>
<evidence type="ECO:0000313" key="3">
    <source>
        <dbReference type="EMBL" id="SMF66122.1"/>
    </source>
</evidence>
<dbReference type="OrthoDB" id="8303688at2"/>
<dbReference type="RefSeq" id="WP_085424139.1">
    <property type="nucleotide sequence ID" value="NZ_FXAF01000011.1"/>
</dbReference>
<organism evidence="3 4">
    <name type="scientific">Xaviernesmea oryzae</name>
    <dbReference type="NCBI Taxonomy" id="464029"/>
    <lineage>
        <taxon>Bacteria</taxon>
        <taxon>Pseudomonadati</taxon>
        <taxon>Pseudomonadota</taxon>
        <taxon>Alphaproteobacteria</taxon>
        <taxon>Hyphomicrobiales</taxon>
        <taxon>Rhizobiaceae</taxon>
        <taxon>Rhizobium/Agrobacterium group</taxon>
        <taxon>Xaviernesmea</taxon>
    </lineage>
</organism>
<sequence length="83" mass="9081">MFGILDYLKLGAGAIVGAALMATPAYLYGKSAERQAAKIEEAKNALERIQTLEKNNANFRALSDRDRCLVFMRDSGLPEQGCD</sequence>
<dbReference type="STRING" id="464029.SAMN02982989_3439"/>
<name>A0A1X7GA38_9HYPH</name>
<dbReference type="Proteomes" id="UP000192903">
    <property type="component" value="Unassembled WGS sequence"/>
</dbReference>
<feature type="coiled-coil region" evidence="1">
    <location>
        <begin position="29"/>
        <end position="62"/>
    </location>
</feature>
<protein>
    <submittedName>
        <fullName evidence="3">Uncharacterized protein</fullName>
    </submittedName>
</protein>